<proteinExistence type="inferred from homology"/>
<keyword evidence="5" id="KW-0677">Repeat</keyword>
<keyword evidence="4 9" id="KW-0812">Transmembrane</keyword>
<dbReference type="eggNOG" id="KOG0758">
    <property type="taxonomic scope" value="Eukaryota"/>
</dbReference>
<dbReference type="Pfam" id="PF00153">
    <property type="entry name" value="Mito_carr"/>
    <property type="match status" value="3"/>
</dbReference>
<keyword evidence="6" id="KW-1133">Transmembrane helix</keyword>
<feature type="repeat" description="Solcar" evidence="9">
    <location>
        <begin position="221"/>
        <end position="308"/>
    </location>
</feature>
<dbReference type="OrthoDB" id="14252at2759"/>
<dbReference type="PROSITE" id="PS51257">
    <property type="entry name" value="PROKAR_LIPOPROTEIN"/>
    <property type="match status" value="1"/>
</dbReference>
<evidence type="ECO:0000256" key="7">
    <source>
        <dbReference type="ARBA" id="ARBA00023128"/>
    </source>
</evidence>
<dbReference type="Gramene" id="ABO93673">
    <property type="protein sequence ID" value="ABO93673"/>
    <property type="gene ID" value="OSTLU_92055"/>
</dbReference>
<keyword evidence="12" id="KW-1185">Reference proteome</keyword>
<dbReference type="EMBL" id="CP000581">
    <property type="protein sequence ID" value="ABO93673.1"/>
    <property type="molecule type" value="Genomic_DNA"/>
</dbReference>
<comment type="subcellular location">
    <subcellularLocation>
        <location evidence="1">Mitochondrion membrane</location>
        <topology evidence="1">Multi-pass membrane protein</topology>
    </subcellularLocation>
</comment>
<dbReference type="AlphaFoldDB" id="A4RQG1"/>
<gene>
    <name evidence="11" type="ORF">OSTLU_92055</name>
</gene>
<reference evidence="11 12" key="1">
    <citation type="journal article" date="2007" name="Proc. Natl. Acad. Sci. U.S.A.">
        <title>The tiny eukaryote Ostreococcus provides genomic insights into the paradox of plankton speciation.</title>
        <authorList>
            <person name="Palenik B."/>
            <person name="Grimwood J."/>
            <person name="Aerts A."/>
            <person name="Rouze P."/>
            <person name="Salamov A."/>
            <person name="Putnam N."/>
            <person name="Dupont C."/>
            <person name="Jorgensen R."/>
            <person name="Derelle E."/>
            <person name="Rombauts S."/>
            <person name="Zhou K."/>
            <person name="Otillar R."/>
            <person name="Merchant S.S."/>
            <person name="Podell S."/>
            <person name="Gaasterland T."/>
            <person name="Napoli C."/>
            <person name="Gendler K."/>
            <person name="Manuell A."/>
            <person name="Tai V."/>
            <person name="Vallon O."/>
            <person name="Piganeau G."/>
            <person name="Jancek S."/>
            <person name="Heijde M."/>
            <person name="Jabbari K."/>
            <person name="Bowler C."/>
            <person name="Lohr M."/>
            <person name="Robbens S."/>
            <person name="Werner G."/>
            <person name="Dubchak I."/>
            <person name="Pazour G.J."/>
            <person name="Ren Q."/>
            <person name="Paulsen I."/>
            <person name="Delwiche C."/>
            <person name="Schmutz J."/>
            <person name="Rokhsar D."/>
            <person name="Van de Peer Y."/>
            <person name="Moreau H."/>
            <person name="Grigoriev I.V."/>
        </authorList>
    </citation>
    <scope>NUCLEOTIDE SEQUENCE [LARGE SCALE GENOMIC DNA]</scope>
    <source>
        <strain evidence="11 12">CCE9901</strain>
    </source>
</reference>
<evidence type="ECO:0000256" key="2">
    <source>
        <dbReference type="ARBA" id="ARBA00006375"/>
    </source>
</evidence>
<dbReference type="Gene3D" id="1.50.40.10">
    <property type="entry name" value="Mitochondrial carrier domain"/>
    <property type="match status" value="1"/>
</dbReference>
<evidence type="ECO:0000313" key="11">
    <source>
        <dbReference type="EMBL" id="ABO93673.1"/>
    </source>
</evidence>
<evidence type="ECO:0000256" key="1">
    <source>
        <dbReference type="ARBA" id="ARBA00004225"/>
    </source>
</evidence>
<evidence type="ECO:0000256" key="5">
    <source>
        <dbReference type="ARBA" id="ARBA00022737"/>
    </source>
</evidence>
<dbReference type="RefSeq" id="XP_001415381.1">
    <property type="nucleotide sequence ID" value="XM_001415344.1"/>
</dbReference>
<dbReference type="GeneID" id="4999915"/>
<evidence type="ECO:0000256" key="10">
    <source>
        <dbReference type="RuleBase" id="RU000488"/>
    </source>
</evidence>
<organism evidence="11 12">
    <name type="scientific">Ostreococcus lucimarinus (strain CCE9901)</name>
    <dbReference type="NCBI Taxonomy" id="436017"/>
    <lineage>
        <taxon>Eukaryota</taxon>
        <taxon>Viridiplantae</taxon>
        <taxon>Chlorophyta</taxon>
        <taxon>Mamiellophyceae</taxon>
        <taxon>Mamiellales</taxon>
        <taxon>Bathycoccaceae</taxon>
        <taxon>Ostreococcus</taxon>
    </lineage>
</organism>
<feature type="repeat" description="Solcar" evidence="9">
    <location>
        <begin position="109"/>
        <end position="192"/>
    </location>
</feature>
<dbReference type="GO" id="GO:0031966">
    <property type="term" value="C:mitochondrial membrane"/>
    <property type="evidence" value="ECO:0007669"/>
    <property type="project" value="UniProtKB-SubCell"/>
</dbReference>
<evidence type="ECO:0000313" key="12">
    <source>
        <dbReference type="Proteomes" id="UP000001568"/>
    </source>
</evidence>
<dbReference type="InterPro" id="IPR018108">
    <property type="entry name" value="MCP_transmembrane"/>
</dbReference>
<keyword evidence="8 9" id="KW-0472">Membrane</keyword>
<dbReference type="InterPro" id="IPR050567">
    <property type="entry name" value="Mitochondrial_Carrier"/>
</dbReference>
<name>A4RQG1_OSTLU</name>
<evidence type="ECO:0000256" key="3">
    <source>
        <dbReference type="ARBA" id="ARBA00022448"/>
    </source>
</evidence>
<dbReference type="PANTHER" id="PTHR45624">
    <property type="entry name" value="MITOCHONDRIAL BASIC AMINO ACIDS TRANSPORTER-RELATED"/>
    <property type="match status" value="1"/>
</dbReference>
<evidence type="ECO:0000256" key="9">
    <source>
        <dbReference type="PROSITE-ProRule" id="PRU00282"/>
    </source>
</evidence>
<keyword evidence="7" id="KW-0496">Mitochondrion</keyword>
<dbReference type="OMA" id="PIDCFRQ"/>
<dbReference type="HOGENOM" id="CLU_015166_16_1_1"/>
<dbReference type="GO" id="GO:0000064">
    <property type="term" value="F:L-ornithine transmembrane transporter activity"/>
    <property type="evidence" value="ECO:0007669"/>
    <property type="project" value="TreeGrafter"/>
</dbReference>
<feature type="repeat" description="Solcar" evidence="9">
    <location>
        <begin position="15"/>
        <end position="97"/>
    </location>
</feature>
<comment type="similarity">
    <text evidence="2 10">Belongs to the mitochondrial carrier (TC 2.A.29) family.</text>
</comment>
<keyword evidence="3 10" id="KW-0813">Transport</keyword>
<protein>
    <submittedName>
        <fullName evidence="11">MC family transporter: carnitine/acylcarnitine</fullName>
    </submittedName>
</protein>
<accession>A4RQG1</accession>
<dbReference type="SUPFAM" id="SSF103506">
    <property type="entry name" value="Mitochondrial carrier"/>
    <property type="match status" value="1"/>
</dbReference>
<dbReference type="PROSITE" id="PS50920">
    <property type="entry name" value="SOLCAR"/>
    <property type="match status" value="3"/>
</dbReference>
<dbReference type="PANTHER" id="PTHR45624:SF12">
    <property type="entry name" value="MITOCHONDRIAL ORNITHINE TRANSPORTER 1"/>
    <property type="match status" value="1"/>
</dbReference>
<evidence type="ECO:0000256" key="8">
    <source>
        <dbReference type="ARBA" id="ARBA00023136"/>
    </source>
</evidence>
<evidence type="ECO:0000256" key="6">
    <source>
        <dbReference type="ARBA" id="ARBA00022989"/>
    </source>
</evidence>
<dbReference type="KEGG" id="olu:OSTLU_92055"/>
<dbReference type="GO" id="GO:1990575">
    <property type="term" value="P:mitochondrial L-ornithine transmembrane transport"/>
    <property type="evidence" value="ECO:0007669"/>
    <property type="project" value="TreeGrafter"/>
</dbReference>
<dbReference type="InterPro" id="IPR023395">
    <property type="entry name" value="MCP_dom_sf"/>
</dbReference>
<dbReference type="Proteomes" id="UP000001568">
    <property type="component" value="Chromosome 1"/>
</dbReference>
<evidence type="ECO:0000256" key="4">
    <source>
        <dbReference type="ARBA" id="ARBA00022692"/>
    </source>
</evidence>
<sequence>MTRASDAPDASAPRRSRADDAVAGVVAGAACVAAGHPFDTVKVFVQKNRGHTTGSAIAALYRARGARGLYAGVAAPLVGASLETGANYACFHEAREAALAGASGAGAGARLAASAFAGALAGGLMTPFLTPFELVKCRAQVGDGGGSARAVALDVWRTRGALGLFRGVSHTAAREIPSGAVYFATYEIFRTIFPRARGASDVGGDVTRAAFETRDARGLLVEALAAASCGGAAGVVTWLIVLPLDNAKTIYQCERPGGARDLPPLALLRALVAERGVSGLWRGAAPVVARAFPANAAQWLAWEFASRALRADRLERS</sequence>